<sequence>MKIAQIAPLAERCPPRLYGGTERIVSYLTEELVRQGHEVTLFASGDSMTSAQLVRCSEQALRLDASVKDPIPSHLIMLDEVRRRADDFDVLHFHTDLLHFPLIRDFADRTVTTLHLRLDSSDLPPFYTAFRHVPLVSISDAQRTPMPAVTWAGTVLHGLPSDTLPFSANPQGDYLAFLGRISPEKGPDRAIRIASLAGMPLKMAAKIDKADQPYWEEVVAPMVAAHPNVEFIGEINEHQKAAFLGNARALLFPIDWPEPFGLVMIEAMACGTPVIAFNYGSVPEVIDDGVSGFIVDTIEEAAARVGRIGELDRAGVRGRFEQRFTVGRMAEDYVAIYRSLPGVRREAARLARAVEENFELA</sequence>
<gene>
    <name evidence="3" type="ORF">J3R73_000927</name>
</gene>
<evidence type="ECO:0000259" key="2">
    <source>
        <dbReference type="Pfam" id="PF13439"/>
    </source>
</evidence>
<evidence type="ECO:0000313" key="3">
    <source>
        <dbReference type="EMBL" id="MDQ0391135.1"/>
    </source>
</evidence>
<accession>A0ABU0F950</accession>
<dbReference type="Pfam" id="PF13439">
    <property type="entry name" value="Glyco_transf_4"/>
    <property type="match status" value="1"/>
</dbReference>
<feature type="domain" description="Glycosyltransferase subfamily 4-like N-terminal" evidence="2">
    <location>
        <begin position="18"/>
        <end position="119"/>
    </location>
</feature>
<name>A0ABU0F950_9HYPH</name>
<dbReference type="PANTHER" id="PTHR45947">
    <property type="entry name" value="SULFOQUINOVOSYL TRANSFERASE SQD2"/>
    <property type="match status" value="1"/>
</dbReference>
<dbReference type="SUPFAM" id="SSF53756">
    <property type="entry name" value="UDP-Glycosyltransferase/glycogen phosphorylase"/>
    <property type="match status" value="1"/>
</dbReference>
<dbReference type="PANTHER" id="PTHR45947:SF13">
    <property type="entry name" value="TRANSFERASE"/>
    <property type="match status" value="1"/>
</dbReference>
<dbReference type="Proteomes" id="UP001237448">
    <property type="component" value="Unassembled WGS sequence"/>
</dbReference>
<dbReference type="InterPro" id="IPR001296">
    <property type="entry name" value="Glyco_trans_1"/>
</dbReference>
<comment type="caution">
    <text evidence="3">The sequence shown here is derived from an EMBL/GenBank/DDBJ whole genome shotgun (WGS) entry which is preliminary data.</text>
</comment>
<dbReference type="RefSeq" id="WP_307422983.1">
    <property type="nucleotide sequence ID" value="NZ_JAUSVK010000001.1"/>
</dbReference>
<organism evidence="3 4">
    <name type="scientific">Labrys monachus</name>
    <dbReference type="NCBI Taxonomy" id="217067"/>
    <lineage>
        <taxon>Bacteria</taxon>
        <taxon>Pseudomonadati</taxon>
        <taxon>Pseudomonadota</taxon>
        <taxon>Alphaproteobacteria</taxon>
        <taxon>Hyphomicrobiales</taxon>
        <taxon>Xanthobacteraceae</taxon>
        <taxon>Labrys</taxon>
    </lineage>
</organism>
<proteinExistence type="predicted"/>
<evidence type="ECO:0000313" key="4">
    <source>
        <dbReference type="Proteomes" id="UP001237448"/>
    </source>
</evidence>
<keyword evidence="4" id="KW-1185">Reference proteome</keyword>
<dbReference type="EMBL" id="JAUSVK010000001">
    <property type="protein sequence ID" value="MDQ0391135.1"/>
    <property type="molecule type" value="Genomic_DNA"/>
</dbReference>
<protein>
    <submittedName>
        <fullName evidence="3">Glycosyltransferase involved in cell wall biosynthesis</fullName>
    </submittedName>
</protein>
<dbReference type="Gene3D" id="3.40.50.2000">
    <property type="entry name" value="Glycogen Phosphorylase B"/>
    <property type="match status" value="2"/>
</dbReference>
<dbReference type="InterPro" id="IPR050194">
    <property type="entry name" value="Glycosyltransferase_grp1"/>
</dbReference>
<dbReference type="CDD" id="cd03802">
    <property type="entry name" value="GT4_AviGT4-like"/>
    <property type="match status" value="1"/>
</dbReference>
<feature type="domain" description="Glycosyl transferase family 1" evidence="1">
    <location>
        <begin position="171"/>
        <end position="303"/>
    </location>
</feature>
<evidence type="ECO:0000259" key="1">
    <source>
        <dbReference type="Pfam" id="PF00534"/>
    </source>
</evidence>
<reference evidence="3 4" key="1">
    <citation type="submission" date="2023-07" db="EMBL/GenBank/DDBJ databases">
        <title>Genomic Encyclopedia of Type Strains, Phase IV (KMG-IV): sequencing the most valuable type-strain genomes for metagenomic binning, comparative biology and taxonomic classification.</title>
        <authorList>
            <person name="Goeker M."/>
        </authorList>
    </citation>
    <scope>NUCLEOTIDE SEQUENCE [LARGE SCALE GENOMIC DNA]</scope>
    <source>
        <strain evidence="3 4">DSM 5896</strain>
    </source>
</reference>
<dbReference type="InterPro" id="IPR028098">
    <property type="entry name" value="Glyco_trans_4-like_N"/>
</dbReference>
<dbReference type="Pfam" id="PF00534">
    <property type="entry name" value="Glycos_transf_1"/>
    <property type="match status" value="1"/>
</dbReference>